<feature type="compositionally biased region" description="Low complexity" evidence="1">
    <location>
        <begin position="1"/>
        <end position="24"/>
    </location>
</feature>
<organism evidence="2 3">
    <name type="scientific">Coprinellus micaceus</name>
    <name type="common">Glistening ink-cap mushroom</name>
    <name type="synonym">Coprinus micaceus</name>
    <dbReference type="NCBI Taxonomy" id="71717"/>
    <lineage>
        <taxon>Eukaryota</taxon>
        <taxon>Fungi</taxon>
        <taxon>Dikarya</taxon>
        <taxon>Basidiomycota</taxon>
        <taxon>Agaricomycotina</taxon>
        <taxon>Agaricomycetes</taxon>
        <taxon>Agaricomycetidae</taxon>
        <taxon>Agaricales</taxon>
        <taxon>Agaricineae</taxon>
        <taxon>Psathyrellaceae</taxon>
        <taxon>Coprinellus</taxon>
    </lineage>
</organism>
<gene>
    <name evidence="2" type="ORF">FA13DRAFT_294835</name>
</gene>
<feature type="region of interest" description="Disordered" evidence="1">
    <location>
        <begin position="42"/>
        <end position="298"/>
    </location>
</feature>
<evidence type="ECO:0000256" key="1">
    <source>
        <dbReference type="SAM" id="MobiDB-lite"/>
    </source>
</evidence>
<accession>A0A4Y7SFT7</accession>
<proteinExistence type="predicted"/>
<feature type="compositionally biased region" description="Basic and acidic residues" evidence="1">
    <location>
        <begin position="249"/>
        <end position="262"/>
    </location>
</feature>
<evidence type="ECO:0000313" key="2">
    <source>
        <dbReference type="EMBL" id="TEB19991.1"/>
    </source>
</evidence>
<keyword evidence="3" id="KW-1185">Reference proteome</keyword>
<dbReference type="AlphaFoldDB" id="A0A4Y7SFT7"/>
<evidence type="ECO:0000313" key="3">
    <source>
        <dbReference type="Proteomes" id="UP000298030"/>
    </source>
</evidence>
<comment type="caution">
    <text evidence="2">The sequence shown here is derived from an EMBL/GenBank/DDBJ whole genome shotgun (WGS) entry which is preliminary data.</text>
</comment>
<reference evidence="2 3" key="1">
    <citation type="journal article" date="2019" name="Nat. Ecol. Evol.">
        <title>Megaphylogeny resolves global patterns of mushroom evolution.</title>
        <authorList>
            <person name="Varga T."/>
            <person name="Krizsan K."/>
            <person name="Foldi C."/>
            <person name="Dima B."/>
            <person name="Sanchez-Garcia M."/>
            <person name="Sanchez-Ramirez S."/>
            <person name="Szollosi G.J."/>
            <person name="Szarkandi J.G."/>
            <person name="Papp V."/>
            <person name="Albert L."/>
            <person name="Andreopoulos W."/>
            <person name="Angelini C."/>
            <person name="Antonin V."/>
            <person name="Barry K.W."/>
            <person name="Bougher N.L."/>
            <person name="Buchanan P."/>
            <person name="Buyck B."/>
            <person name="Bense V."/>
            <person name="Catcheside P."/>
            <person name="Chovatia M."/>
            <person name="Cooper J."/>
            <person name="Damon W."/>
            <person name="Desjardin D."/>
            <person name="Finy P."/>
            <person name="Geml J."/>
            <person name="Haridas S."/>
            <person name="Hughes K."/>
            <person name="Justo A."/>
            <person name="Karasinski D."/>
            <person name="Kautmanova I."/>
            <person name="Kiss B."/>
            <person name="Kocsube S."/>
            <person name="Kotiranta H."/>
            <person name="LaButti K.M."/>
            <person name="Lechner B.E."/>
            <person name="Liimatainen K."/>
            <person name="Lipzen A."/>
            <person name="Lukacs Z."/>
            <person name="Mihaltcheva S."/>
            <person name="Morgado L.N."/>
            <person name="Niskanen T."/>
            <person name="Noordeloos M.E."/>
            <person name="Ohm R.A."/>
            <person name="Ortiz-Santana B."/>
            <person name="Ovrebo C."/>
            <person name="Racz N."/>
            <person name="Riley R."/>
            <person name="Savchenko A."/>
            <person name="Shiryaev A."/>
            <person name="Soop K."/>
            <person name="Spirin V."/>
            <person name="Szebenyi C."/>
            <person name="Tomsovsky M."/>
            <person name="Tulloss R.E."/>
            <person name="Uehling J."/>
            <person name="Grigoriev I.V."/>
            <person name="Vagvolgyi C."/>
            <person name="Papp T."/>
            <person name="Martin F.M."/>
            <person name="Miettinen O."/>
            <person name="Hibbett D.S."/>
            <person name="Nagy L.G."/>
        </authorList>
    </citation>
    <scope>NUCLEOTIDE SEQUENCE [LARGE SCALE GENOMIC DNA]</scope>
    <source>
        <strain evidence="2 3">FP101781</strain>
    </source>
</reference>
<name>A0A4Y7SFT7_COPMI</name>
<protein>
    <submittedName>
        <fullName evidence="2">Uncharacterized protein</fullName>
    </submittedName>
</protein>
<feature type="compositionally biased region" description="Pro residues" evidence="1">
    <location>
        <begin position="139"/>
        <end position="153"/>
    </location>
</feature>
<dbReference type="Proteomes" id="UP000298030">
    <property type="component" value="Unassembled WGS sequence"/>
</dbReference>
<dbReference type="EMBL" id="QPFP01000160">
    <property type="protein sequence ID" value="TEB19991.1"/>
    <property type="molecule type" value="Genomic_DNA"/>
</dbReference>
<feature type="compositionally biased region" description="Polar residues" evidence="1">
    <location>
        <begin position="46"/>
        <end position="55"/>
    </location>
</feature>
<feature type="compositionally biased region" description="Basic and acidic residues" evidence="1">
    <location>
        <begin position="114"/>
        <end position="126"/>
    </location>
</feature>
<sequence>MPGSSPRRSPPSTNANPNAVASTSRLPLDDYVLRKYDARHFPFSFDLSSRSQNTEDGGGSRRRNEVGGSNGARRVEGRNEVGSNGARWKGKGKARAVSQSPSSQVQLQNQIPAFDRRDPQPMERANRIQHPPAVDRRSPPPPPPPASASPPQPTVLRWVQPITQAELDAREIDVPIDVRSSPPPQVGPQNRTPALGRRDPEPMQRANRGPSDEGGVDTTDQTPAFDRRDPRPMPMERANRIDQTPASDSRSDMHHVRRRDGDGAGVAGRGEVGVEVAGRGDGDYGRQRHRRAEGSGGNEGVVLEMTMVGGGVFDV</sequence>
<feature type="region of interest" description="Disordered" evidence="1">
    <location>
        <begin position="1"/>
        <end position="29"/>
    </location>
</feature>
<feature type="compositionally biased region" description="Low complexity" evidence="1">
    <location>
        <begin position="98"/>
        <end position="110"/>
    </location>
</feature>